<dbReference type="SUPFAM" id="SSF52540">
    <property type="entry name" value="P-loop containing nucleoside triphosphate hydrolases"/>
    <property type="match status" value="1"/>
</dbReference>
<dbReference type="PANTHER" id="PTHR46434:SF1">
    <property type="entry name" value="GENETIC INTERACTOR OF PROHIBITINS 3, MITOCHONDRIAL"/>
    <property type="match status" value="1"/>
</dbReference>
<feature type="compositionally biased region" description="Polar residues" evidence="1">
    <location>
        <begin position="418"/>
        <end position="427"/>
    </location>
</feature>
<dbReference type="GO" id="GO:0005525">
    <property type="term" value="F:GTP binding"/>
    <property type="evidence" value="ECO:0007669"/>
    <property type="project" value="InterPro"/>
</dbReference>
<dbReference type="InterPro" id="IPR006073">
    <property type="entry name" value="GTP-bd"/>
</dbReference>
<dbReference type="GO" id="GO:0005739">
    <property type="term" value="C:mitochondrion"/>
    <property type="evidence" value="ECO:0007669"/>
    <property type="project" value="TreeGrafter"/>
</dbReference>
<proteinExistence type="predicted"/>
<gene>
    <name evidence="3" type="ORF">IFM89_009317</name>
</gene>
<organism evidence="3 4">
    <name type="scientific">Coptis chinensis</name>
    <dbReference type="NCBI Taxonomy" id="261450"/>
    <lineage>
        <taxon>Eukaryota</taxon>
        <taxon>Viridiplantae</taxon>
        <taxon>Streptophyta</taxon>
        <taxon>Embryophyta</taxon>
        <taxon>Tracheophyta</taxon>
        <taxon>Spermatophyta</taxon>
        <taxon>Magnoliopsida</taxon>
        <taxon>Ranunculales</taxon>
        <taxon>Ranunculaceae</taxon>
        <taxon>Coptidoideae</taxon>
        <taxon>Coptis</taxon>
    </lineage>
</organism>
<evidence type="ECO:0000313" key="4">
    <source>
        <dbReference type="Proteomes" id="UP000631114"/>
    </source>
</evidence>
<feature type="region of interest" description="Disordered" evidence="1">
    <location>
        <begin position="389"/>
        <end position="454"/>
    </location>
</feature>
<dbReference type="CDD" id="cd01855">
    <property type="entry name" value="YqeH"/>
    <property type="match status" value="1"/>
</dbReference>
<name>A0A835M5D0_9MAGN</name>
<dbReference type="EMBL" id="JADFTS010000002">
    <property type="protein sequence ID" value="KAF9619795.1"/>
    <property type="molecule type" value="Genomic_DNA"/>
</dbReference>
<sequence>MLLSRKLKLKKLLHCPLTFTTLSYSLNPPHFIKHYFSTETKPLSKFLRDGNFDETKHNHICPGCGVHMQETDSKLPGYFITPSLKDLDYKLPINRQPIAEESEISTSFKRGFLNDLVEGPEIVYPNNRSSNVKPVVCVRCHSLRHYGKVKDATVENLLPDFDFDHTIGRKLVSSTGTRSIVLMVVDASDFDGSFPRKVAKLVSESIDENSTAWKKGKSGNVPRVVLVVTKIDLLPPSLSPTRLEHWVRQRAREGGANKLTSVHLVSSVRDWGLKNLVDDVCQLAGARGNVWAIGAQNAGKSTLINSIGKHVSGKITHLTEAPVPGTTLGIVRVEGILPGNAKLFDTPGLLNPHQITTRLTREEQKMVHVSKELRSRTYRIKASNFPKYSIESTPHHHAPYMRTSPHPSSIESDKDSLVASSTKSPSSPIRRLGRPIVDGSGPILNPTDRGRFPRADLAFPSQDRRRNHTIRVPHVDQTFQHKDFAPEIYYDADLDANRISYCRNLSGLGRGQRHIDASVTPGHHYKS</sequence>
<dbReference type="Gene3D" id="3.40.50.300">
    <property type="entry name" value="P-loop containing nucleotide triphosphate hydrolases"/>
    <property type="match status" value="1"/>
</dbReference>
<dbReference type="InterPro" id="IPR027417">
    <property type="entry name" value="P-loop_NTPase"/>
</dbReference>
<dbReference type="Proteomes" id="UP000631114">
    <property type="component" value="Unassembled WGS sequence"/>
</dbReference>
<evidence type="ECO:0000313" key="3">
    <source>
        <dbReference type="EMBL" id="KAF9619795.1"/>
    </source>
</evidence>
<dbReference type="InterPro" id="IPR050896">
    <property type="entry name" value="Mito_lipid_metab_GTPase"/>
</dbReference>
<accession>A0A835M5D0</accession>
<dbReference type="Pfam" id="PF01926">
    <property type="entry name" value="MMR_HSR1"/>
    <property type="match status" value="1"/>
</dbReference>
<comment type="caution">
    <text evidence="3">The sequence shown here is derived from an EMBL/GenBank/DDBJ whole genome shotgun (WGS) entry which is preliminary data.</text>
</comment>
<reference evidence="3 4" key="1">
    <citation type="submission" date="2020-10" db="EMBL/GenBank/DDBJ databases">
        <title>The Coptis chinensis genome and diversification of protoberbering-type alkaloids.</title>
        <authorList>
            <person name="Wang B."/>
            <person name="Shu S."/>
            <person name="Song C."/>
            <person name="Liu Y."/>
        </authorList>
    </citation>
    <scope>NUCLEOTIDE SEQUENCE [LARGE SCALE GENOMIC DNA]</scope>
    <source>
        <strain evidence="3">HL-2020</strain>
        <tissue evidence="3">Leaf</tissue>
    </source>
</reference>
<protein>
    <recommendedName>
        <fullName evidence="2">G domain-containing protein</fullName>
    </recommendedName>
</protein>
<dbReference type="PANTHER" id="PTHR46434">
    <property type="entry name" value="GENETIC INTERACTOR OF PROHIBITINS 3, MITOCHONDRIAL"/>
    <property type="match status" value="1"/>
</dbReference>
<dbReference type="AlphaFoldDB" id="A0A835M5D0"/>
<evidence type="ECO:0000256" key="1">
    <source>
        <dbReference type="SAM" id="MobiDB-lite"/>
    </source>
</evidence>
<feature type="domain" description="G" evidence="2">
    <location>
        <begin position="290"/>
        <end position="365"/>
    </location>
</feature>
<evidence type="ECO:0000259" key="2">
    <source>
        <dbReference type="Pfam" id="PF01926"/>
    </source>
</evidence>
<dbReference type="OrthoDB" id="1696305at2759"/>
<keyword evidence="4" id="KW-1185">Reference proteome</keyword>